<dbReference type="SUPFAM" id="SSF51905">
    <property type="entry name" value="FAD/NAD(P)-binding domain"/>
    <property type="match status" value="1"/>
</dbReference>
<evidence type="ECO:0000313" key="2">
    <source>
        <dbReference type="EMBL" id="MBV6340878.1"/>
    </source>
</evidence>
<dbReference type="EMBL" id="JABXWD010000054">
    <property type="protein sequence ID" value="MBV6340878.1"/>
    <property type="molecule type" value="Genomic_DNA"/>
</dbReference>
<dbReference type="Gene3D" id="3.50.50.60">
    <property type="entry name" value="FAD/NAD(P)-binding domain"/>
    <property type="match status" value="1"/>
</dbReference>
<keyword evidence="3" id="KW-1185">Reference proteome</keyword>
<evidence type="ECO:0000313" key="3">
    <source>
        <dbReference type="Proteomes" id="UP001196980"/>
    </source>
</evidence>
<dbReference type="PANTHER" id="PTHR42923:SF39">
    <property type="entry name" value="AMINO OXIDASE"/>
    <property type="match status" value="1"/>
</dbReference>
<dbReference type="Proteomes" id="UP001196980">
    <property type="component" value="Unassembled WGS sequence"/>
</dbReference>
<reference evidence="2 3" key="1">
    <citation type="journal article" date="2020" name="J Geophys Res Biogeosci">
        <title>Magnetotaxis as an Adaptation to Enable Bacterial Shuttling of Microbial Sulfur and Sulfur Cycling Across Aquatic Oxic#Anoxic Interfaces.</title>
        <authorList>
            <person name="Li J."/>
            <person name="Liu P."/>
            <person name="Wang J."/>
            <person name="Roberts A.P."/>
            <person name="Pan Y."/>
        </authorList>
    </citation>
    <scope>NUCLEOTIDE SEQUENCE [LARGE SCALE GENOMIC DNA]</scope>
    <source>
        <strain evidence="2 3">MYR-1_YQ</strain>
    </source>
</reference>
<dbReference type="PANTHER" id="PTHR42923">
    <property type="entry name" value="PROTOPORPHYRINOGEN OXIDASE"/>
    <property type="match status" value="1"/>
</dbReference>
<sequence>MIDRRTFLKALGVVTAGLYASNVSIIYASDVIISDWSDGDCEDVHRIGKDKFETPDASIKKDVVIIGGGLSGLTMAYYLRDDDFMLLEKDSDPGGNAKKGKYGDTVYATGSAYLVDVERYYGKLYSELGLELKPIPNPVDTAKHEGRWVDLEDGPMKNHVKRLKKHMKKLLDGEDFPSIPIEDAKPNTLRLDKVSFYDYLKGLHYPEDYMAYIDAYCYSALGGSIREISAYAGVNFYSEIAGNIYAFPGGNAYVVDRLIEKIGTERIKTKTTVYSVKQKGSKVLTSFMEDGLSHTVESKAVVMCVPYFFAPKIVDGITGKQKKDMESLRYGAYLVANLCFDRRVFSGGYDNCMPDNSAFTDFIDAAYVANTKKEQSVITVYAPYKNPSNGRKALREGDRNSIAKDIRAGIAKAFDFPPESLKEIRLTRYGHQLLTSEVGIVHKLRGIKKSVGSNIVFAHSDGQAMAAVESAVTEARRAMDKVKRIIKQTK</sequence>
<dbReference type="InterPro" id="IPR050464">
    <property type="entry name" value="Zeta_carotene_desat/Oxidored"/>
</dbReference>
<dbReference type="InterPro" id="IPR036188">
    <property type="entry name" value="FAD/NAD-bd_sf"/>
</dbReference>
<organism evidence="2 3">
    <name type="scientific">Candidatus Magnetobacterium casense</name>
    <dbReference type="NCBI Taxonomy" id="1455061"/>
    <lineage>
        <taxon>Bacteria</taxon>
        <taxon>Pseudomonadati</taxon>
        <taxon>Nitrospirota</taxon>
        <taxon>Thermodesulfovibrionia</taxon>
        <taxon>Thermodesulfovibrionales</taxon>
        <taxon>Candidatus Magnetobacteriaceae</taxon>
        <taxon>Candidatus Magnetobacterium</taxon>
    </lineage>
</organism>
<protein>
    <submittedName>
        <fullName evidence="2">FAD-dependent oxidoreductase</fullName>
    </submittedName>
</protein>
<comment type="caution">
    <text evidence="2">The sequence shown here is derived from an EMBL/GenBank/DDBJ whole genome shotgun (WGS) entry which is preliminary data.</text>
</comment>
<feature type="domain" description="Amine oxidase" evidence="1">
    <location>
        <begin position="70"/>
        <end position="413"/>
    </location>
</feature>
<name>A0ABS6RYK9_9BACT</name>
<dbReference type="RefSeq" id="WP_218251495.1">
    <property type="nucleotide sequence ID" value="NZ_JABXWD010000054.1"/>
</dbReference>
<dbReference type="Pfam" id="PF01593">
    <property type="entry name" value="Amino_oxidase"/>
    <property type="match status" value="1"/>
</dbReference>
<proteinExistence type="predicted"/>
<evidence type="ECO:0000259" key="1">
    <source>
        <dbReference type="Pfam" id="PF01593"/>
    </source>
</evidence>
<dbReference type="InterPro" id="IPR002937">
    <property type="entry name" value="Amino_oxidase"/>
</dbReference>
<accession>A0ABS6RYK9</accession>
<gene>
    <name evidence="2" type="ORF">HWQ67_04710</name>
</gene>